<dbReference type="OrthoDB" id="3550369at2759"/>
<proteinExistence type="predicted"/>
<feature type="region of interest" description="Disordered" evidence="1">
    <location>
        <begin position="41"/>
        <end position="143"/>
    </location>
</feature>
<feature type="compositionally biased region" description="Basic and acidic residues" evidence="1">
    <location>
        <begin position="46"/>
        <end position="64"/>
    </location>
</feature>
<organism evidence="3 4">
    <name type="scientific">Botrytis fragariae</name>
    <dbReference type="NCBI Taxonomy" id="1964551"/>
    <lineage>
        <taxon>Eukaryota</taxon>
        <taxon>Fungi</taxon>
        <taxon>Dikarya</taxon>
        <taxon>Ascomycota</taxon>
        <taxon>Pezizomycotina</taxon>
        <taxon>Leotiomycetes</taxon>
        <taxon>Helotiales</taxon>
        <taxon>Sclerotiniaceae</taxon>
        <taxon>Botrytis</taxon>
    </lineage>
</organism>
<feature type="compositionally biased region" description="Basic and acidic residues" evidence="1">
    <location>
        <begin position="84"/>
        <end position="93"/>
    </location>
</feature>
<evidence type="ECO:0000313" key="4">
    <source>
        <dbReference type="Proteomes" id="UP000531561"/>
    </source>
</evidence>
<evidence type="ECO:0000256" key="1">
    <source>
        <dbReference type="SAM" id="MobiDB-lite"/>
    </source>
</evidence>
<reference evidence="3 4" key="1">
    <citation type="journal article" date="2020" name="Phytopathology">
        <title>A high-quality genome resource of Botrytis fragariae, a new and rapidly spreading fungal pathogen causing strawberry gray mold in the U.S.A.</title>
        <authorList>
            <person name="Wu Y."/>
            <person name="Saski C.A."/>
            <person name="Schnabel G."/>
            <person name="Xiao S."/>
            <person name="Hu M."/>
        </authorList>
    </citation>
    <scope>NUCLEOTIDE SEQUENCE [LARGE SCALE GENOMIC DNA]</scope>
    <source>
        <strain evidence="3 4">BVB16</strain>
    </source>
</reference>
<feature type="region of interest" description="Disordered" evidence="1">
    <location>
        <begin position="176"/>
        <end position="206"/>
    </location>
</feature>
<name>A0A8H6EDK8_9HELO</name>
<dbReference type="EMBL" id="JABFCT010000026">
    <property type="protein sequence ID" value="KAF5868218.1"/>
    <property type="molecule type" value="Genomic_DNA"/>
</dbReference>
<evidence type="ECO:0000256" key="2">
    <source>
        <dbReference type="SAM" id="Phobius"/>
    </source>
</evidence>
<feature type="compositionally biased region" description="Polar residues" evidence="1">
    <location>
        <begin position="131"/>
        <end position="140"/>
    </location>
</feature>
<keyword evidence="2" id="KW-0812">Transmembrane</keyword>
<accession>A0A8H6EDK8</accession>
<evidence type="ECO:0000313" key="3">
    <source>
        <dbReference type="EMBL" id="KAF5868218.1"/>
    </source>
</evidence>
<dbReference type="RefSeq" id="XP_037187167.1">
    <property type="nucleotide sequence ID" value="XM_037337787.1"/>
</dbReference>
<dbReference type="GeneID" id="59261479"/>
<comment type="caution">
    <text evidence="3">The sequence shown here is derived from an EMBL/GenBank/DDBJ whole genome shotgun (WGS) entry which is preliminary data.</text>
</comment>
<gene>
    <name evidence="3" type="ORF">Bfra_007415</name>
</gene>
<keyword evidence="2" id="KW-0472">Membrane</keyword>
<feature type="transmembrane region" description="Helical" evidence="2">
    <location>
        <begin position="6"/>
        <end position="28"/>
    </location>
</feature>
<sequence>MGNECLIIGVIIIVVMVIGGAIGFFVWYQLRRSRQYNGGIQMNPLQERHPDGQRGRVHEEDRRTQNRNQGSLGLADIIGNSLGHPRDRTESNDGRSLADIVIPPPKRRGKLSAAHLKKATKRDITEEPQDGPSTANVANRSSDRVRIFTGHDDQSTVGVEAKGKGKPAPEKFQRAVVSPENTDTPLITVESSPSCSQEDSSLKSES</sequence>
<keyword evidence="2" id="KW-1133">Transmembrane helix</keyword>
<dbReference type="AlphaFoldDB" id="A0A8H6EDK8"/>
<feature type="compositionally biased region" description="Basic residues" evidence="1">
    <location>
        <begin position="105"/>
        <end position="120"/>
    </location>
</feature>
<keyword evidence="4" id="KW-1185">Reference proteome</keyword>
<dbReference type="Proteomes" id="UP000531561">
    <property type="component" value="Unassembled WGS sequence"/>
</dbReference>
<protein>
    <submittedName>
        <fullName evidence="3">Uncharacterized protein</fullName>
    </submittedName>
</protein>